<keyword evidence="7" id="KW-0496">Mitochondrion</keyword>
<dbReference type="GO" id="GO:0045259">
    <property type="term" value="C:proton-transporting ATP synthase complex"/>
    <property type="evidence" value="ECO:0007669"/>
    <property type="project" value="UniProtKB-KW"/>
</dbReference>
<accession>A0A642UM48</accession>
<evidence type="ECO:0000256" key="7">
    <source>
        <dbReference type="ARBA" id="ARBA00023128"/>
    </source>
</evidence>
<evidence type="ECO:0000313" key="10">
    <source>
        <dbReference type="EMBL" id="KAA8899360.1"/>
    </source>
</evidence>
<dbReference type="RefSeq" id="XP_034010874.1">
    <property type="nucleotide sequence ID" value="XM_034157249.1"/>
</dbReference>
<dbReference type="OrthoDB" id="437at2759"/>
<evidence type="ECO:0000256" key="9">
    <source>
        <dbReference type="ARBA" id="ARBA00023310"/>
    </source>
</evidence>
<keyword evidence="9" id="KW-0066">ATP synthesis</keyword>
<evidence type="ECO:0000256" key="1">
    <source>
        <dbReference type="ARBA" id="ARBA00004325"/>
    </source>
</evidence>
<evidence type="ECO:0000256" key="5">
    <source>
        <dbReference type="ARBA" id="ARBA00022781"/>
    </source>
</evidence>
<keyword evidence="4" id="KW-0138">CF(0)</keyword>
<dbReference type="InterPro" id="IPR006808">
    <property type="entry name" value="ATP_synth_F0_gsu_mt"/>
</dbReference>
<dbReference type="GO" id="GO:0031966">
    <property type="term" value="C:mitochondrial membrane"/>
    <property type="evidence" value="ECO:0007669"/>
    <property type="project" value="UniProtKB-SubCell"/>
</dbReference>
<reference evidence="10 11" key="1">
    <citation type="submission" date="2019-07" db="EMBL/GenBank/DDBJ databases">
        <title>Genome assembly of two rare yeast pathogens: Diutina rugosa and Trichomonascus ciferrii.</title>
        <authorList>
            <person name="Mixao V."/>
            <person name="Saus E."/>
            <person name="Hansen A."/>
            <person name="Lass-Flor C."/>
            <person name="Gabaldon T."/>
        </authorList>
    </citation>
    <scope>NUCLEOTIDE SEQUENCE [LARGE SCALE GENOMIC DNA]</scope>
    <source>
        <strain evidence="10 11">CBS 613</strain>
    </source>
</reference>
<gene>
    <name evidence="10" type="ORF">DIURU_004382</name>
</gene>
<evidence type="ECO:0000256" key="4">
    <source>
        <dbReference type="ARBA" id="ARBA00022547"/>
    </source>
</evidence>
<keyword evidence="11" id="KW-1185">Reference proteome</keyword>
<comment type="similarity">
    <text evidence="2">Belongs to the ATPase g subunit family.</text>
</comment>
<evidence type="ECO:0000256" key="3">
    <source>
        <dbReference type="ARBA" id="ARBA00022448"/>
    </source>
</evidence>
<dbReference type="GO" id="GO:0015986">
    <property type="term" value="P:proton motive force-driven ATP synthesis"/>
    <property type="evidence" value="ECO:0007669"/>
    <property type="project" value="InterPro"/>
</dbReference>
<dbReference type="Pfam" id="PF04718">
    <property type="entry name" value="ATP-synt_G"/>
    <property type="match status" value="1"/>
</dbReference>
<dbReference type="AlphaFoldDB" id="A0A642UM48"/>
<name>A0A642UM48_DIURU</name>
<evidence type="ECO:0000256" key="2">
    <source>
        <dbReference type="ARBA" id="ARBA00005699"/>
    </source>
</evidence>
<dbReference type="GeneID" id="54783033"/>
<proteinExistence type="inferred from homology"/>
<keyword evidence="8" id="KW-0472">Membrane</keyword>
<comment type="subcellular location">
    <subcellularLocation>
        <location evidence="1">Mitochondrion membrane</location>
    </subcellularLocation>
</comment>
<protein>
    <recommendedName>
        <fullName evidence="12">ATP synthase subunit</fullName>
    </recommendedName>
</protein>
<evidence type="ECO:0000256" key="8">
    <source>
        <dbReference type="ARBA" id="ARBA00023136"/>
    </source>
</evidence>
<keyword evidence="6" id="KW-0406">Ion transport</keyword>
<evidence type="ECO:0000256" key="6">
    <source>
        <dbReference type="ARBA" id="ARBA00023065"/>
    </source>
</evidence>
<sequence>MSSAASKASSAVSGLIAKTTHLTNAAVYWSKVTFDLGKIVWKREQMNPPSVEQFQQVYQKAFKWLQSPQQQKEWLQKVAQIKPTKDTIAKGTYYGVQLAAFYSVGEMIGRRSISGYPKPHHEHH</sequence>
<dbReference type="EMBL" id="SWFT01000124">
    <property type="protein sequence ID" value="KAA8899360.1"/>
    <property type="molecule type" value="Genomic_DNA"/>
</dbReference>
<organism evidence="10 11">
    <name type="scientific">Diutina rugosa</name>
    <name type="common">Yeast</name>
    <name type="synonym">Candida rugosa</name>
    <dbReference type="NCBI Taxonomy" id="5481"/>
    <lineage>
        <taxon>Eukaryota</taxon>
        <taxon>Fungi</taxon>
        <taxon>Dikarya</taxon>
        <taxon>Ascomycota</taxon>
        <taxon>Saccharomycotina</taxon>
        <taxon>Pichiomycetes</taxon>
        <taxon>Debaryomycetaceae</taxon>
        <taxon>Diutina</taxon>
    </lineage>
</organism>
<keyword evidence="5" id="KW-0375">Hydrogen ion transport</keyword>
<dbReference type="VEuPathDB" id="FungiDB:DIURU_004382"/>
<dbReference type="Proteomes" id="UP000449547">
    <property type="component" value="Unassembled WGS sequence"/>
</dbReference>
<keyword evidence="3" id="KW-0813">Transport</keyword>
<comment type="caution">
    <text evidence="10">The sequence shown here is derived from an EMBL/GenBank/DDBJ whole genome shotgun (WGS) entry which is preliminary data.</text>
</comment>
<evidence type="ECO:0000313" key="11">
    <source>
        <dbReference type="Proteomes" id="UP000449547"/>
    </source>
</evidence>
<dbReference type="OMA" id="CAQAYLN"/>
<dbReference type="GO" id="GO:0015078">
    <property type="term" value="F:proton transmembrane transporter activity"/>
    <property type="evidence" value="ECO:0007669"/>
    <property type="project" value="InterPro"/>
</dbReference>
<evidence type="ECO:0008006" key="12">
    <source>
        <dbReference type="Google" id="ProtNLM"/>
    </source>
</evidence>